<dbReference type="EMBL" id="JAFVMH010000001">
    <property type="protein sequence ID" value="MBO1323846.1"/>
    <property type="molecule type" value="Genomic_DNA"/>
</dbReference>
<reference evidence="8" key="1">
    <citation type="submission" date="2021-03" db="EMBL/GenBank/DDBJ databases">
        <title>The complete genome sequence of Acetobacter sp. TBRC 12339.</title>
        <authorList>
            <person name="Charoenyingcharoen P."/>
            <person name="Yukphan P."/>
        </authorList>
    </citation>
    <scope>NUCLEOTIDE SEQUENCE</scope>
    <source>
        <strain evidence="8">TBRC 12339</strain>
    </source>
</reference>
<evidence type="ECO:0000256" key="6">
    <source>
        <dbReference type="SAM" id="Phobius"/>
    </source>
</evidence>
<organism evidence="8 9">
    <name type="scientific">Acetobacter garciniae</name>
    <dbReference type="NCBI Taxonomy" id="2817435"/>
    <lineage>
        <taxon>Bacteria</taxon>
        <taxon>Pseudomonadati</taxon>
        <taxon>Pseudomonadota</taxon>
        <taxon>Alphaproteobacteria</taxon>
        <taxon>Acetobacterales</taxon>
        <taxon>Acetobacteraceae</taxon>
        <taxon>Acetobacter</taxon>
    </lineage>
</organism>
<feature type="transmembrane region" description="Helical" evidence="6">
    <location>
        <begin position="20"/>
        <end position="43"/>
    </location>
</feature>
<evidence type="ECO:0000256" key="4">
    <source>
        <dbReference type="ARBA" id="ARBA00022989"/>
    </source>
</evidence>
<keyword evidence="8" id="KW-0808">Transferase</keyword>
<evidence type="ECO:0000313" key="9">
    <source>
        <dbReference type="Proteomes" id="UP000664073"/>
    </source>
</evidence>
<protein>
    <submittedName>
        <fullName evidence="8">Histidine kinase</fullName>
    </submittedName>
</protein>
<dbReference type="InterPro" id="IPR001054">
    <property type="entry name" value="A/G_cyclase"/>
</dbReference>
<dbReference type="GO" id="GO:0005886">
    <property type="term" value="C:plasma membrane"/>
    <property type="evidence" value="ECO:0007669"/>
    <property type="project" value="UniProtKB-SubCell"/>
</dbReference>
<dbReference type="InterPro" id="IPR033479">
    <property type="entry name" value="dCache_1"/>
</dbReference>
<evidence type="ECO:0000259" key="7">
    <source>
        <dbReference type="PROSITE" id="PS50125"/>
    </source>
</evidence>
<dbReference type="Pfam" id="PF02743">
    <property type="entry name" value="dCache_1"/>
    <property type="match status" value="1"/>
</dbReference>
<dbReference type="SUPFAM" id="SSF55781">
    <property type="entry name" value="GAF domain-like"/>
    <property type="match status" value="1"/>
</dbReference>
<evidence type="ECO:0000256" key="1">
    <source>
        <dbReference type="ARBA" id="ARBA00004651"/>
    </source>
</evidence>
<dbReference type="SMART" id="SM00044">
    <property type="entry name" value="CYCc"/>
    <property type="match status" value="1"/>
</dbReference>
<keyword evidence="2" id="KW-1003">Cell membrane</keyword>
<dbReference type="GO" id="GO:0008074">
    <property type="term" value="C:guanylate cyclase complex, soluble"/>
    <property type="evidence" value="ECO:0007669"/>
    <property type="project" value="TreeGrafter"/>
</dbReference>
<keyword evidence="9" id="KW-1185">Reference proteome</keyword>
<dbReference type="GO" id="GO:0019934">
    <property type="term" value="P:cGMP-mediated signaling"/>
    <property type="evidence" value="ECO:0007669"/>
    <property type="project" value="TreeGrafter"/>
</dbReference>
<keyword evidence="4 6" id="KW-1133">Transmembrane helix</keyword>
<name>A0A939KQM6_9PROT</name>
<dbReference type="InterPro" id="IPR003018">
    <property type="entry name" value="GAF"/>
</dbReference>
<comment type="caution">
    <text evidence="8">The sequence shown here is derived from an EMBL/GenBank/DDBJ whole genome shotgun (WGS) entry which is preliminary data.</text>
</comment>
<dbReference type="Gene3D" id="3.30.450.20">
    <property type="entry name" value="PAS domain"/>
    <property type="match status" value="1"/>
</dbReference>
<dbReference type="GO" id="GO:0070482">
    <property type="term" value="P:response to oxygen levels"/>
    <property type="evidence" value="ECO:0007669"/>
    <property type="project" value="TreeGrafter"/>
</dbReference>
<keyword evidence="5 6" id="KW-0472">Membrane</keyword>
<feature type="transmembrane region" description="Helical" evidence="6">
    <location>
        <begin position="349"/>
        <end position="367"/>
    </location>
</feature>
<comment type="subcellular location">
    <subcellularLocation>
        <location evidence="1">Cell membrane</location>
        <topology evidence="1">Multi-pass membrane protein</topology>
    </subcellularLocation>
</comment>
<gene>
    <name evidence="8" type="ORF">J2D77_01585</name>
</gene>
<dbReference type="PANTHER" id="PTHR45655:SF13">
    <property type="entry name" value="SOLUBLE GUANYLATE CYCLASE GCY-32-RELATED"/>
    <property type="match status" value="1"/>
</dbReference>
<evidence type="ECO:0000256" key="2">
    <source>
        <dbReference type="ARBA" id="ARBA00022475"/>
    </source>
</evidence>
<dbReference type="RefSeq" id="WP_207844427.1">
    <property type="nucleotide sequence ID" value="NZ_JAFVMH010000001.1"/>
</dbReference>
<dbReference type="Proteomes" id="UP000664073">
    <property type="component" value="Unassembled WGS sequence"/>
</dbReference>
<dbReference type="PROSITE" id="PS50125">
    <property type="entry name" value="GUANYLATE_CYCLASE_2"/>
    <property type="match status" value="1"/>
</dbReference>
<dbReference type="Pfam" id="PF01590">
    <property type="entry name" value="GAF"/>
    <property type="match status" value="1"/>
</dbReference>
<dbReference type="GO" id="GO:0016301">
    <property type="term" value="F:kinase activity"/>
    <property type="evidence" value="ECO:0007669"/>
    <property type="project" value="UniProtKB-KW"/>
</dbReference>
<dbReference type="Gene3D" id="3.30.70.1230">
    <property type="entry name" value="Nucleotide cyclase"/>
    <property type="match status" value="1"/>
</dbReference>
<dbReference type="GO" id="GO:0004016">
    <property type="term" value="F:adenylate cyclase activity"/>
    <property type="evidence" value="ECO:0007669"/>
    <property type="project" value="UniProtKB-ARBA"/>
</dbReference>
<proteinExistence type="predicted"/>
<keyword evidence="8" id="KW-0418">Kinase</keyword>
<evidence type="ECO:0000313" key="8">
    <source>
        <dbReference type="EMBL" id="MBO1323846.1"/>
    </source>
</evidence>
<dbReference type="PANTHER" id="PTHR45655">
    <property type="entry name" value="GUANYLATE CYCLASE SOLUBLE SUBUNIT BETA-2"/>
    <property type="match status" value="1"/>
</dbReference>
<dbReference type="CDD" id="cd07302">
    <property type="entry name" value="CHD"/>
    <property type="match status" value="1"/>
</dbReference>
<dbReference type="AlphaFoldDB" id="A0A939KQM6"/>
<dbReference type="GO" id="GO:0004383">
    <property type="term" value="F:guanylate cyclase activity"/>
    <property type="evidence" value="ECO:0007669"/>
    <property type="project" value="TreeGrafter"/>
</dbReference>
<evidence type="ECO:0000256" key="5">
    <source>
        <dbReference type="ARBA" id="ARBA00023136"/>
    </source>
</evidence>
<dbReference type="InterPro" id="IPR029787">
    <property type="entry name" value="Nucleotide_cyclase"/>
</dbReference>
<feature type="domain" description="Guanylate cyclase" evidence="7">
    <location>
        <begin position="587"/>
        <end position="725"/>
    </location>
</feature>
<sequence>MASEEIVDPTIRNETSMRRVLLHLMLPFFLTVLAVVAIAWVGYTSYRTTQAGVSRLTHELLEAVQLNIGQEVADYIMPAVTGNQVASGMIAHAPVQVQDRVFYAYASTVLREAPQLQSFYLADEQGSFMLVTRGTQKGLLDRVRLVSKGTSRVFHHELYDEHDTKVKEWDADAKDYDPRTRPWYADTNGVNGIKWTQPFLFPDDGQFVMTSSVRFKGGDGHTLVFAANISLNQLSAYLEKIKIGNSGSAMIVDSKGRIMAGRNLTQQARAAGWNPDKMVINPKDEPVFSLGYDHYRVRGFGPHNVTTNGQHYITMASALPRYSEGWVLLIAVPAQDFASFGRQSSRQSLQFAGIIVVFSIFVGGLFIRQVRRTERGTRQLATQQAQITLESAAVRQVAMAPQLFDPSVEPLVLTTQLARVTQARRASLWRFLHDGAAMVCEESYDLTQDIHTGGFEMGGPELAKFFAAINEGAPFTVGTAAADERTAAFERLVMREIGTRTLAVYPVSGPKGVLGMIALEDPTLLPHLQYFLDLTTNIAGTRFAAQQVLEQHAAQAPAGQAPDRPPPAALAPVLTDNMLMHVPELETLQGASIYSSVAVLVITFSDPVVEGEQEVTALITLINQLAMDVQAIAAEEQLFAVEVAGHRMICMAGCTAAPDPGALSRVADAALRMRETFMAALAAADLEPVFTMGIDYGTAFGGAVGQSPKVFNLWGQTVSLAELMAEGASDPGVIQVTERVYAALRDRYLFRSRGAFFAPHLGLGRAYTLAARR</sequence>
<dbReference type="SUPFAM" id="SSF55073">
    <property type="entry name" value="Nucleotide cyclase"/>
    <property type="match status" value="1"/>
</dbReference>
<dbReference type="Pfam" id="PF00211">
    <property type="entry name" value="Guanylate_cyc"/>
    <property type="match status" value="1"/>
</dbReference>
<keyword evidence="3 6" id="KW-0812">Transmembrane</keyword>
<accession>A0A939KQM6</accession>
<evidence type="ECO:0000256" key="3">
    <source>
        <dbReference type="ARBA" id="ARBA00022692"/>
    </source>
</evidence>